<accession>A0ABY5T1B1</accession>
<dbReference type="Proteomes" id="UP001065265">
    <property type="component" value="Chromosome"/>
</dbReference>
<dbReference type="Gene3D" id="2.30.42.10">
    <property type="match status" value="1"/>
</dbReference>
<dbReference type="PANTHER" id="PTHR32060">
    <property type="entry name" value="TAIL-SPECIFIC PROTEASE"/>
    <property type="match status" value="1"/>
</dbReference>
<evidence type="ECO:0000256" key="1">
    <source>
        <dbReference type="SAM" id="MobiDB-lite"/>
    </source>
</evidence>
<evidence type="ECO:0000313" key="4">
    <source>
        <dbReference type="Proteomes" id="UP001065265"/>
    </source>
</evidence>
<feature type="region of interest" description="Disordered" evidence="1">
    <location>
        <begin position="25"/>
        <end position="46"/>
    </location>
</feature>
<dbReference type="SUPFAM" id="SSF52096">
    <property type="entry name" value="ClpP/crotonase"/>
    <property type="match status" value="1"/>
</dbReference>
<sequence>MSLGRTVLSSIIAISLASCGGGGSGGNGGSTSGPVSGGGTTSGGTAGNECSLASRQQFVRETLDEWYLFPELLAANVNPSSFATVQDYIDALVAPARAQSKDRFFTYLTSIREENELINSGASAGFGIRLGYDTANGRLFVLEAFENGPAFGFGIDRGSEIIEIEGASVARLFETGGPEAVTNALGPNTPGVSRALRVRQPDGTVIAPQVTKADFALDPVSDRYGVQIIDNDGTQVGYINLRTFIVRDAEQQLRNAFTQFRAAGINQVVLDLRYNGGGLVSVAEVLGDLMLRDQVGQVFSRTVLRPSKSSENSTDLVSAQPEAIQVMKLAVIGRGGTASASELVTNSMLPYLGNNLALVGANTFGKPVGQFAFDRSACDDRLRAVTFKTVNRDNQGEYFTGLASVVPNTCAAPDDISLQLGDPAERSIGAALTFLRGGSCTPITRAQERGIQAAEGRQTLLQPERPNAVQVNIPGLY</sequence>
<dbReference type="InterPro" id="IPR005151">
    <property type="entry name" value="Tail-specific_protease"/>
</dbReference>
<gene>
    <name evidence="3" type="ORF">L1F33_06520</name>
</gene>
<proteinExistence type="predicted"/>
<feature type="domain" description="Tail specific protease" evidence="2">
    <location>
        <begin position="203"/>
        <end position="407"/>
    </location>
</feature>
<dbReference type="EMBL" id="CP092471">
    <property type="protein sequence ID" value="UVI40587.1"/>
    <property type="molecule type" value="Genomic_DNA"/>
</dbReference>
<protein>
    <submittedName>
        <fullName evidence="3">S41 family peptidase</fullName>
    </submittedName>
</protein>
<dbReference type="Pfam" id="PF03572">
    <property type="entry name" value="Peptidase_S41"/>
    <property type="match status" value="1"/>
</dbReference>
<dbReference type="SMART" id="SM00245">
    <property type="entry name" value="TSPc"/>
    <property type="match status" value="1"/>
</dbReference>
<dbReference type="InterPro" id="IPR029045">
    <property type="entry name" value="ClpP/crotonase-like_dom_sf"/>
</dbReference>
<evidence type="ECO:0000313" key="3">
    <source>
        <dbReference type="EMBL" id="UVI40587.1"/>
    </source>
</evidence>
<dbReference type="Pfam" id="PF18294">
    <property type="entry name" value="Pept_S41_N"/>
    <property type="match status" value="1"/>
</dbReference>
<dbReference type="InterPro" id="IPR036034">
    <property type="entry name" value="PDZ_sf"/>
</dbReference>
<name>A0ABY5T1B1_9SPHN</name>
<dbReference type="RefSeq" id="WP_265561025.1">
    <property type="nucleotide sequence ID" value="NZ_CP092471.1"/>
</dbReference>
<dbReference type="Gene3D" id="3.90.226.10">
    <property type="entry name" value="2-enoyl-CoA Hydratase, Chain A, domain 1"/>
    <property type="match status" value="1"/>
</dbReference>
<dbReference type="CDD" id="cd07561">
    <property type="entry name" value="Peptidase_S41_CPP_like"/>
    <property type="match status" value="1"/>
</dbReference>
<dbReference type="InterPro" id="IPR041613">
    <property type="entry name" value="Pept_S41_N"/>
</dbReference>
<evidence type="ECO:0000259" key="2">
    <source>
        <dbReference type="SMART" id="SM00245"/>
    </source>
</evidence>
<reference evidence="3" key="1">
    <citation type="submission" date="2022-02" db="EMBL/GenBank/DDBJ databases">
        <title>Qipengyuania spongiae sp. nov., isolated from marine sponge.</title>
        <authorList>
            <person name="Li Z."/>
            <person name="Zhang M."/>
        </authorList>
    </citation>
    <scope>NUCLEOTIDE SEQUENCE</scope>
    <source>
        <strain evidence="3">PHS-Z21</strain>
    </source>
</reference>
<organism evidence="3 4">
    <name type="scientific">Qipengyuania spongiae</name>
    <dbReference type="NCBI Taxonomy" id="2909673"/>
    <lineage>
        <taxon>Bacteria</taxon>
        <taxon>Pseudomonadati</taxon>
        <taxon>Pseudomonadota</taxon>
        <taxon>Alphaproteobacteria</taxon>
        <taxon>Sphingomonadales</taxon>
        <taxon>Erythrobacteraceae</taxon>
        <taxon>Qipengyuania</taxon>
    </lineage>
</organism>
<dbReference type="PROSITE" id="PS51257">
    <property type="entry name" value="PROKAR_LIPOPROTEIN"/>
    <property type="match status" value="1"/>
</dbReference>
<dbReference type="PANTHER" id="PTHR32060:SF30">
    <property type="entry name" value="CARBOXY-TERMINAL PROCESSING PROTEASE CTPA"/>
    <property type="match status" value="1"/>
</dbReference>
<dbReference type="Gene3D" id="3.30.750.170">
    <property type="match status" value="1"/>
</dbReference>
<keyword evidence="4" id="KW-1185">Reference proteome</keyword>